<comment type="caution">
    <text evidence="1">The sequence shown here is derived from an EMBL/GenBank/DDBJ whole genome shotgun (WGS) entry which is preliminary data.</text>
</comment>
<gene>
    <name evidence="1" type="ORF">FM068_09665</name>
</gene>
<organism evidence="1 2">
    <name type="scientific">Adlercreutzia equolifaciens</name>
    <dbReference type="NCBI Taxonomy" id="446660"/>
    <lineage>
        <taxon>Bacteria</taxon>
        <taxon>Bacillati</taxon>
        <taxon>Actinomycetota</taxon>
        <taxon>Coriobacteriia</taxon>
        <taxon>Eggerthellales</taxon>
        <taxon>Eggerthellaceae</taxon>
        <taxon>Adlercreutzia</taxon>
    </lineage>
</organism>
<dbReference type="EMBL" id="VJNE01000024">
    <property type="protein sequence ID" value="MZG28841.1"/>
    <property type="molecule type" value="Genomic_DNA"/>
</dbReference>
<accession>A0A6L8Q8A7</accession>
<dbReference type="Proteomes" id="UP000472380">
    <property type="component" value="Unassembled WGS sequence"/>
</dbReference>
<evidence type="ECO:0000313" key="1">
    <source>
        <dbReference type="EMBL" id="MZG28841.1"/>
    </source>
</evidence>
<dbReference type="RefSeq" id="WP_161128274.1">
    <property type="nucleotide sequence ID" value="NZ_VJNE01000024.1"/>
</dbReference>
<proteinExistence type="predicted"/>
<name>A0A6L8Q8A7_9ACTN</name>
<dbReference type="AlphaFoldDB" id="A0A6L8Q8A7"/>
<protein>
    <submittedName>
        <fullName evidence="1">Uncharacterized protein</fullName>
    </submittedName>
</protein>
<sequence>MRIVDRKITYPRNDRWVQNCVRGDVLRVAWDSEWDYMTDVVAIFVNAADGERSNPIEITGGQCEIPANVLLTEGRLFVTIIGYLGLDQRIITQKMERPFLINESGDVYDTLLPEVTEDVLQKVLNGAREIDDAVASALVISREAQAIIDAIHGQGFDMDGILAAIDQLAHRATRERGDVWAVADVLFASFDMAGYEEDDENGTVAIFKVASMNDETETLEIGER</sequence>
<evidence type="ECO:0000313" key="2">
    <source>
        <dbReference type="Proteomes" id="UP000472380"/>
    </source>
</evidence>
<reference evidence="1 2" key="1">
    <citation type="submission" date="2019-07" db="EMBL/GenBank/DDBJ databases">
        <title>Draft genome sequence of Adlercreutzia equolifaciens IPLA 37004, a human intestinal strain that does not produces equol from daidzein.</title>
        <authorList>
            <person name="Vazquez L."/>
            <person name="Florez A.B."/>
            <person name="Mayo B."/>
        </authorList>
    </citation>
    <scope>NUCLEOTIDE SEQUENCE [LARGE SCALE GENOMIC DNA]</scope>
    <source>
        <strain evidence="1 2">IPLA 37004</strain>
    </source>
</reference>